<evidence type="ECO:0000313" key="2">
    <source>
        <dbReference type="WBParaSite" id="SMUV_0000009201-mRNA-1"/>
    </source>
</evidence>
<proteinExistence type="predicted"/>
<evidence type="ECO:0000313" key="1">
    <source>
        <dbReference type="Proteomes" id="UP000046393"/>
    </source>
</evidence>
<sequence>MKIWVGNEDTFDQFNVPLEELERESKRVTTLEEQCRRFQQHYRYFCKTSNIAKYNEEVRIICERYEIYCSERVPATIDYIRRQREYWKHSGLPKYAENALVSCYASCRESDPLCVLACECFHMQWIMDGQCRPGARAPALPNCQRWYAKCKRIWRPRANLTPFPYGFYSPPPVVRGIFYGYDGVANHQIFDIPRKHGISFYRKVTIGSTFDVPFIGVQGQYNTYEIGFPNLATGLNVINRNQHLNPGTGR</sequence>
<accession>A0A0N5A7T1</accession>
<name>A0A0N5A7T1_9BILA</name>
<protein>
    <submittedName>
        <fullName evidence="2">Amiloride-sensitive sodium channel subunit alpha</fullName>
    </submittedName>
</protein>
<dbReference type="AlphaFoldDB" id="A0A0N5A7T1"/>
<dbReference type="WBParaSite" id="SMUV_0000009201-mRNA-1">
    <property type="protein sequence ID" value="SMUV_0000009201-mRNA-1"/>
    <property type="gene ID" value="SMUV_0000009201"/>
</dbReference>
<keyword evidence="1" id="KW-1185">Reference proteome</keyword>
<dbReference type="Proteomes" id="UP000046393">
    <property type="component" value="Unplaced"/>
</dbReference>
<organism evidence="1 2">
    <name type="scientific">Syphacia muris</name>
    <dbReference type="NCBI Taxonomy" id="451379"/>
    <lineage>
        <taxon>Eukaryota</taxon>
        <taxon>Metazoa</taxon>
        <taxon>Ecdysozoa</taxon>
        <taxon>Nematoda</taxon>
        <taxon>Chromadorea</taxon>
        <taxon>Rhabditida</taxon>
        <taxon>Spirurina</taxon>
        <taxon>Oxyuridomorpha</taxon>
        <taxon>Oxyuroidea</taxon>
        <taxon>Oxyuridae</taxon>
        <taxon>Syphacia</taxon>
    </lineage>
</organism>
<reference evidence="2" key="1">
    <citation type="submission" date="2017-02" db="UniProtKB">
        <authorList>
            <consortium name="WormBaseParasite"/>
        </authorList>
    </citation>
    <scope>IDENTIFICATION</scope>
</reference>